<evidence type="ECO:0000313" key="3">
    <source>
        <dbReference type="EMBL" id="NEW55577.1"/>
    </source>
</evidence>
<organism evidence="2 4">
    <name type="scientific">Nocardia cyriacigeorgica</name>
    <dbReference type="NCBI Taxonomy" id="135487"/>
    <lineage>
        <taxon>Bacteria</taxon>
        <taxon>Bacillati</taxon>
        <taxon>Actinomycetota</taxon>
        <taxon>Actinomycetes</taxon>
        <taxon>Mycobacteriales</taxon>
        <taxon>Nocardiaceae</taxon>
        <taxon>Nocardia</taxon>
    </lineage>
</organism>
<dbReference type="Proteomes" id="UP000470876">
    <property type="component" value="Unassembled WGS sequence"/>
</dbReference>
<evidence type="ECO:0000313" key="2">
    <source>
        <dbReference type="EMBL" id="NEW46722.1"/>
    </source>
</evidence>
<dbReference type="EMBL" id="JAAGUZ010000058">
    <property type="protein sequence ID" value="NEW46722.1"/>
    <property type="molecule type" value="Genomic_DNA"/>
</dbReference>
<protein>
    <submittedName>
        <fullName evidence="2">Uncharacterized protein</fullName>
    </submittedName>
</protein>
<proteinExistence type="predicted"/>
<evidence type="ECO:0000313" key="4">
    <source>
        <dbReference type="Proteomes" id="UP000468928"/>
    </source>
</evidence>
<accession>A0A6P1DE76</accession>
<feature type="region of interest" description="Disordered" evidence="1">
    <location>
        <begin position="1"/>
        <end position="20"/>
    </location>
</feature>
<dbReference type="AlphaFoldDB" id="A0A6P1DE76"/>
<name>A0A6P1DE76_9NOCA</name>
<dbReference type="RefSeq" id="WP_163829815.1">
    <property type="nucleotide sequence ID" value="NZ_JAAGUX010000009.1"/>
</dbReference>
<reference evidence="4 5" key="1">
    <citation type="submission" date="2020-01" db="EMBL/GenBank/DDBJ databases">
        <title>Genetics and antimicrobial susceptibilities of Nocardia species isolated from the soil; a comparison with species isolated from humans.</title>
        <authorList>
            <person name="Carrasco G."/>
            <person name="Monzon S."/>
            <person name="Sansegundo M."/>
            <person name="Garcia E."/>
            <person name="Garrido N."/>
            <person name="Medina M.J."/>
            <person name="Villalon P."/>
            <person name="Ramirez-Arocha A.C."/>
            <person name="Jimenez P."/>
            <person name="Cuesta I."/>
            <person name="Valdezate S."/>
        </authorList>
    </citation>
    <scope>NUCLEOTIDE SEQUENCE [LARGE SCALE GENOMIC DNA]</scope>
    <source>
        <strain evidence="2 4">CNM20110639</strain>
        <strain evidence="3 5">CNM20110649</strain>
    </source>
</reference>
<dbReference type="Proteomes" id="UP000468928">
    <property type="component" value="Unassembled WGS sequence"/>
</dbReference>
<comment type="caution">
    <text evidence="2">The sequence shown here is derived from an EMBL/GenBank/DDBJ whole genome shotgun (WGS) entry which is preliminary data.</text>
</comment>
<dbReference type="EMBL" id="JAAGUX010000009">
    <property type="protein sequence ID" value="NEW55577.1"/>
    <property type="molecule type" value="Genomic_DNA"/>
</dbReference>
<sequence length="125" mass="13796">MNHSQFEILDLPGPPKPAPGEHLPTRSHAIGYLRADLTTNPGFEHARLRLMAIANGYHLTHILTVPGDDATADLLRLLRTLDPGTTDVVLTPHPGHVTHRQSIVLRTFCALRTGEGLHPRIDLDR</sequence>
<evidence type="ECO:0000256" key="1">
    <source>
        <dbReference type="SAM" id="MobiDB-lite"/>
    </source>
</evidence>
<gene>
    <name evidence="2" type="ORF">GV789_20040</name>
    <name evidence="3" type="ORF">GV794_07910</name>
</gene>
<keyword evidence="5" id="KW-1185">Reference proteome</keyword>
<evidence type="ECO:0000313" key="5">
    <source>
        <dbReference type="Proteomes" id="UP000470876"/>
    </source>
</evidence>